<dbReference type="PANTHER" id="PTHR31669:SF251">
    <property type="entry name" value="PROTEIN FAR1-RELATED SEQUENCE"/>
    <property type="match status" value="1"/>
</dbReference>
<name>A0ABN7XE83_GIGMA</name>
<gene>
    <name evidence="1" type="ORF">GMARGA_LOCUS42353</name>
</gene>
<accession>A0ABN7XE83</accession>
<comment type="caution">
    <text evidence="1">The sequence shown here is derived from an EMBL/GenBank/DDBJ whole genome shotgun (WGS) entry which is preliminary data.</text>
</comment>
<feature type="non-terminal residue" evidence="1">
    <location>
        <position position="117"/>
    </location>
</feature>
<protein>
    <submittedName>
        <fullName evidence="1">5088_t:CDS:1</fullName>
    </submittedName>
</protein>
<evidence type="ECO:0000313" key="1">
    <source>
        <dbReference type="EMBL" id="CAG8853532.1"/>
    </source>
</evidence>
<keyword evidence="2" id="KW-1185">Reference proteome</keyword>
<sequence>QRTVIVTIFEYRWQCLLKKYNQENVISYLQRLYANKESWANAFILKFFTAGMSSMSRVESYNSKVKKLIFNSNTSLLELIEKLTVCIVEEDKKMDLLRKYLTIEILKIQEDQIKQSL</sequence>
<proteinExistence type="predicted"/>
<dbReference type="Proteomes" id="UP000789901">
    <property type="component" value="Unassembled WGS sequence"/>
</dbReference>
<organism evidence="1 2">
    <name type="scientific">Gigaspora margarita</name>
    <dbReference type="NCBI Taxonomy" id="4874"/>
    <lineage>
        <taxon>Eukaryota</taxon>
        <taxon>Fungi</taxon>
        <taxon>Fungi incertae sedis</taxon>
        <taxon>Mucoromycota</taxon>
        <taxon>Glomeromycotina</taxon>
        <taxon>Glomeromycetes</taxon>
        <taxon>Diversisporales</taxon>
        <taxon>Gigasporaceae</taxon>
        <taxon>Gigaspora</taxon>
    </lineage>
</organism>
<feature type="non-terminal residue" evidence="1">
    <location>
        <position position="1"/>
    </location>
</feature>
<dbReference type="InterPro" id="IPR031052">
    <property type="entry name" value="FHY3/FAR1"/>
</dbReference>
<reference evidence="1 2" key="1">
    <citation type="submission" date="2021-06" db="EMBL/GenBank/DDBJ databases">
        <authorList>
            <person name="Kallberg Y."/>
            <person name="Tangrot J."/>
            <person name="Rosling A."/>
        </authorList>
    </citation>
    <scope>NUCLEOTIDE SEQUENCE [LARGE SCALE GENOMIC DNA]</scope>
    <source>
        <strain evidence="1 2">120-4 pot B 10/14</strain>
    </source>
</reference>
<dbReference type="EMBL" id="CAJVQB010125571">
    <property type="protein sequence ID" value="CAG8853532.1"/>
    <property type="molecule type" value="Genomic_DNA"/>
</dbReference>
<evidence type="ECO:0000313" key="2">
    <source>
        <dbReference type="Proteomes" id="UP000789901"/>
    </source>
</evidence>
<dbReference type="PANTHER" id="PTHR31669">
    <property type="entry name" value="PROTEIN FAR1-RELATED SEQUENCE 10-RELATED"/>
    <property type="match status" value="1"/>
</dbReference>